<accession>A0A1S7LHV9</accession>
<dbReference type="AlphaFoldDB" id="A0A1S7LHV9"/>
<feature type="repeat" description="ANK" evidence="3">
    <location>
        <begin position="452"/>
        <end position="484"/>
    </location>
</feature>
<evidence type="ECO:0000256" key="4">
    <source>
        <dbReference type="SAM" id="SignalP"/>
    </source>
</evidence>
<dbReference type="SUPFAM" id="SSF48403">
    <property type="entry name" value="Ankyrin repeat"/>
    <property type="match status" value="2"/>
</dbReference>
<name>A0A1S7LHV9_MAGMO</name>
<reference evidence="5" key="1">
    <citation type="submission" date="2015-04" db="EMBL/GenBank/DDBJ databases">
        <authorList>
            <person name="Syromyatnikov M.Y."/>
            <person name="Popov V.N."/>
        </authorList>
    </citation>
    <scope>NUCLEOTIDE SEQUENCE</scope>
    <source>
        <strain evidence="5">MO-1</strain>
    </source>
</reference>
<protein>
    <submittedName>
        <fullName evidence="5">Uncharacterized protein</fullName>
    </submittedName>
</protein>
<keyword evidence="1" id="KW-0677">Repeat</keyword>
<dbReference type="SMART" id="SM00248">
    <property type="entry name" value="ANK"/>
    <property type="match status" value="8"/>
</dbReference>
<evidence type="ECO:0000256" key="1">
    <source>
        <dbReference type="ARBA" id="ARBA00022737"/>
    </source>
</evidence>
<feature type="chain" id="PRO_5012955598" evidence="4">
    <location>
        <begin position="21"/>
        <end position="511"/>
    </location>
</feature>
<sequence length="511" mass="57170">MRQLLTLLFIALFFTPSLQADESTSPLIQAIQSRDHATVKQHLSQGADPNAYDAQGWAAIHHAVGQEDPVVINLLAQHGADLNRRQREGLETPLIQAVQSDLSKTVVEALLIAGADPNKHGAMGFTALHIAAQCRAHMIDLLIKYGAQHHKEMLFGLKPLGVAIAFNQVDSVSALLRNGTPIKTAPQDDKHLLQLSKRASEAAIHCLIEEQTTLFKPPSIISTEQTWHRCRQQHPVFQKPSSLLNRLSKHCQRHFSPLLDKEIAHLKKRLEQDPEYAKRSCQGVWPILVALYHRVGLEKIHLLMHSGASIIGPVESSIPQQTGLKMAVQSAPLAELSAILASMDPQHLQPRPPAPFPLELALCQREKARIALLLESRIRLDSYNNFGDPLFFSMGCQADAELIQLLYEKGVDLNRKGVHGQTLAHMLAAWGKRDALKRLKDLNMIIDREDDRGWTLLHYALFSGNLQLITDLAHWGVDFAKRSKRGQTAHQLARLFGYDHISKYLTEQFNQ</sequence>
<keyword evidence="4" id="KW-0732">Signal</keyword>
<feature type="repeat" description="ANK" evidence="3">
    <location>
        <begin position="55"/>
        <end position="87"/>
    </location>
</feature>
<dbReference type="InterPro" id="IPR002110">
    <property type="entry name" value="Ankyrin_rpt"/>
</dbReference>
<evidence type="ECO:0000256" key="2">
    <source>
        <dbReference type="ARBA" id="ARBA00023043"/>
    </source>
</evidence>
<dbReference type="PROSITE" id="PS50297">
    <property type="entry name" value="ANK_REP_REGION"/>
    <property type="match status" value="1"/>
</dbReference>
<dbReference type="Pfam" id="PF12796">
    <property type="entry name" value="Ank_2"/>
    <property type="match status" value="2"/>
</dbReference>
<dbReference type="InterPro" id="IPR036770">
    <property type="entry name" value="Ankyrin_rpt-contain_sf"/>
</dbReference>
<dbReference type="PANTHER" id="PTHR24198">
    <property type="entry name" value="ANKYRIN REPEAT AND PROTEIN KINASE DOMAIN-CONTAINING PROTEIN"/>
    <property type="match status" value="1"/>
</dbReference>
<feature type="signal peptide" evidence="4">
    <location>
        <begin position="1"/>
        <end position="20"/>
    </location>
</feature>
<dbReference type="EMBL" id="LO017727">
    <property type="protein sequence ID" value="CRH05471.1"/>
    <property type="molecule type" value="Genomic_DNA"/>
</dbReference>
<dbReference type="PANTHER" id="PTHR24198:SF165">
    <property type="entry name" value="ANKYRIN REPEAT-CONTAINING PROTEIN-RELATED"/>
    <property type="match status" value="1"/>
</dbReference>
<dbReference type="Gene3D" id="1.25.40.20">
    <property type="entry name" value="Ankyrin repeat-containing domain"/>
    <property type="match status" value="3"/>
</dbReference>
<evidence type="ECO:0000313" key="5">
    <source>
        <dbReference type="EMBL" id="CRH05471.1"/>
    </source>
</evidence>
<dbReference type="PROSITE" id="PS50088">
    <property type="entry name" value="ANK_REPEAT"/>
    <property type="match status" value="2"/>
</dbReference>
<evidence type="ECO:0000256" key="3">
    <source>
        <dbReference type="PROSITE-ProRule" id="PRU00023"/>
    </source>
</evidence>
<dbReference type="Pfam" id="PF00023">
    <property type="entry name" value="Ank"/>
    <property type="match status" value="1"/>
</dbReference>
<organism evidence="5">
    <name type="scientific">Magnetococcus massalia (strain MO-1)</name>
    <dbReference type="NCBI Taxonomy" id="451514"/>
    <lineage>
        <taxon>Bacteria</taxon>
        <taxon>Pseudomonadati</taxon>
        <taxon>Pseudomonadota</taxon>
        <taxon>Magnetococcia</taxon>
        <taxon>Magnetococcales</taxon>
        <taxon>Magnetococcaceae</taxon>
        <taxon>Magnetococcus</taxon>
    </lineage>
</organism>
<keyword evidence="2 3" id="KW-0040">ANK repeat</keyword>
<gene>
    <name evidence="5" type="ORF">MAGMO_1279</name>
</gene>
<proteinExistence type="predicted"/>